<dbReference type="SUPFAM" id="SSF48726">
    <property type="entry name" value="Immunoglobulin"/>
    <property type="match status" value="4"/>
</dbReference>
<dbReference type="AlphaFoldDB" id="A0A553QBI6"/>
<feature type="transmembrane region" description="Helical" evidence="1">
    <location>
        <begin position="230"/>
        <end position="253"/>
    </location>
</feature>
<keyword evidence="5" id="KW-1185">Reference proteome</keyword>
<dbReference type="EMBL" id="SRMA01026146">
    <property type="protein sequence ID" value="TRY87290.1"/>
    <property type="molecule type" value="Genomic_DNA"/>
</dbReference>
<keyword evidence="1" id="KW-0472">Membrane</keyword>
<feature type="chain" id="PRO_5022245201" description="Immunoglobulin domain-containing protein" evidence="2">
    <location>
        <begin position="20"/>
        <end position="505"/>
    </location>
</feature>
<protein>
    <recommendedName>
        <fullName evidence="3">Immunoglobulin domain-containing protein</fullName>
    </recommendedName>
</protein>
<reference evidence="4 5" key="1">
    <citation type="journal article" date="2019" name="Sci. Data">
        <title>Hybrid genome assembly and annotation of Danionella translucida.</title>
        <authorList>
            <person name="Kadobianskyi M."/>
            <person name="Schulze L."/>
            <person name="Schuelke M."/>
            <person name="Judkewitz B."/>
        </authorList>
    </citation>
    <scope>NUCLEOTIDE SEQUENCE [LARGE SCALE GENOMIC DNA]</scope>
    <source>
        <strain evidence="4 5">Bolton</strain>
    </source>
</reference>
<keyword evidence="2" id="KW-0732">Signal</keyword>
<dbReference type="InterPro" id="IPR013783">
    <property type="entry name" value="Ig-like_fold"/>
</dbReference>
<evidence type="ECO:0000256" key="1">
    <source>
        <dbReference type="SAM" id="Phobius"/>
    </source>
</evidence>
<feature type="domain" description="Immunoglobulin" evidence="3">
    <location>
        <begin position="263"/>
        <end position="361"/>
    </location>
</feature>
<dbReference type="InterPro" id="IPR013106">
    <property type="entry name" value="Ig_V-set"/>
</dbReference>
<dbReference type="STRING" id="623744.A0A553QBI6"/>
<evidence type="ECO:0000313" key="4">
    <source>
        <dbReference type="EMBL" id="TRY87290.1"/>
    </source>
</evidence>
<dbReference type="Pfam" id="PF07686">
    <property type="entry name" value="V-set"/>
    <property type="match status" value="1"/>
</dbReference>
<dbReference type="PANTHER" id="PTHR21063:SF4">
    <property type="entry name" value="CD48 ANTIGEN-RELATED"/>
    <property type="match status" value="1"/>
</dbReference>
<comment type="caution">
    <text evidence="4">The sequence shown here is derived from an EMBL/GenBank/DDBJ whole genome shotgun (WGS) entry which is preliminary data.</text>
</comment>
<name>A0A553QBI6_9TELE</name>
<dbReference type="SMART" id="SM00409">
    <property type="entry name" value="IG"/>
    <property type="match status" value="4"/>
</dbReference>
<feature type="domain" description="Immunoglobulin" evidence="3">
    <location>
        <begin position="362"/>
        <end position="459"/>
    </location>
</feature>
<feature type="signal peptide" evidence="2">
    <location>
        <begin position="1"/>
        <end position="19"/>
    </location>
</feature>
<dbReference type="InterPro" id="IPR036179">
    <property type="entry name" value="Ig-like_dom_sf"/>
</dbReference>
<dbReference type="Proteomes" id="UP000316079">
    <property type="component" value="Unassembled WGS sequence"/>
</dbReference>
<keyword evidence="1" id="KW-1133">Transmembrane helix</keyword>
<keyword evidence="1" id="KW-0812">Transmembrane</keyword>
<dbReference type="Gene3D" id="2.60.40.10">
    <property type="entry name" value="Immunoglobulins"/>
    <property type="match status" value="4"/>
</dbReference>
<proteinExistence type="predicted"/>
<evidence type="ECO:0000256" key="2">
    <source>
        <dbReference type="SAM" id="SignalP"/>
    </source>
</evidence>
<evidence type="ECO:0000313" key="5">
    <source>
        <dbReference type="Proteomes" id="UP000316079"/>
    </source>
</evidence>
<evidence type="ECO:0000259" key="3">
    <source>
        <dbReference type="SMART" id="SM00409"/>
    </source>
</evidence>
<accession>A0A553QBI6</accession>
<feature type="domain" description="Immunoglobulin" evidence="3">
    <location>
        <begin position="135"/>
        <end position="247"/>
    </location>
</feature>
<dbReference type="PANTHER" id="PTHR21063">
    <property type="entry name" value="LFA-3"/>
    <property type="match status" value="1"/>
</dbReference>
<organism evidence="4 5">
    <name type="scientific">Danionella cerebrum</name>
    <dbReference type="NCBI Taxonomy" id="2873325"/>
    <lineage>
        <taxon>Eukaryota</taxon>
        <taxon>Metazoa</taxon>
        <taxon>Chordata</taxon>
        <taxon>Craniata</taxon>
        <taxon>Vertebrata</taxon>
        <taxon>Euteleostomi</taxon>
        <taxon>Actinopterygii</taxon>
        <taxon>Neopterygii</taxon>
        <taxon>Teleostei</taxon>
        <taxon>Ostariophysi</taxon>
        <taxon>Cypriniformes</taxon>
        <taxon>Danionidae</taxon>
        <taxon>Danioninae</taxon>
        <taxon>Danionella</taxon>
    </lineage>
</organism>
<sequence length="505" mass="57121">MWIIVVLLSFMASVSGSLADEIEQISVIEGHSVTLHTNLTEILNQDTIMWLFGPNQWVVSEIERKDYFTSFFKSEEQLFRGRLQVDQKTGSISITNSRVEHSGVYKLLSAKEKSISKTFNVTVLVADCEVAGMRSKSVLVTEGENILLHTDKEIPKDALVLWRFGDKGVLLAKDYVETNKIILSDGDERFRGRLKLDHVTRSLTIINAKTSDSGFYELQIGGTLRFSTEAIAGICGGVIATCALIVVALIYFLRMKRQKMPRDEEISVMEGKSITLSSGVSRSSQRNDLEWWYENSLIAKHSQARWEIHDEVIDGRFASKLRLSDHGDLIISNTQKVHSGVFKLTSRNRNTIYKRFTVTIDVKRVPVTEGGDVLLETGVRIEPGQMMLWTFGPSNCLVVKADSERIDGINERFRGRVDLDLQTGSLTIRNITDGDLGQFKLQIVNSTKTRFRRFNIVRDSMDSTQRALLQDHSWIDSVVRESQSIDRVSQKPQIPLSDTRISRIL</sequence>
<dbReference type="InterPro" id="IPR003599">
    <property type="entry name" value="Ig_sub"/>
</dbReference>
<feature type="domain" description="Immunoglobulin" evidence="3">
    <location>
        <begin position="22"/>
        <end position="124"/>
    </location>
</feature>
<dbReference type="OrthoDB" id="8814784at2759"/>
<gene>
    <name evidence="4" type="ORF">DNTS_022262</name>
</gene>